<evidence type="ECO:0000313" key="3">
    <source>
        <dbReference type="Proteomes" id="UP000241818"/>
    </source>
</evidence>
<dbReference type="InParanoid" id="A0A2T3BB20"/>
<dbReference type="EMBL" id="KZ679007">
    <property type="protein sequence ID" value="PSS25464.1"/>
    <property type="molecule type" value="Genomic_DNA"/>
</dbReference>
<reference evidence="2 3" key="1">
    <citation type="journal article" date="2018" name="New Phytol.">
        <title>Comparative genomics and transcriptomics depict ericoid mycorrhizal fungi as versatile saprotrophs and plant mutualists.</title>
        <authorList>
            <person name="Martino E."/>
            <person name="Morin E."/>
            <person name="Grelet G.A."/>
            <person name="Kuo A."/>
            <person name="Kohler A."/>
            <person name="Daghino S."/>
            <person name="Barry K.W."/>
            <person name="Cichocki N."/>
            <person name="Clum A."/>
            <person name="Dockter R.B."/>
            <person name="Hainaut M."/>
            <person name="Kuo R.C."/>
            <person name="LaButti K."/>
            <person name="Lindahl B.D."/>
            <person name="Lindquist E.A."/>
            <person name="Lipzen A."/>
            <person name="Khouja H.R."/>
            <person name="Magnuson J."/>
            <person name="Murat C."/>
            <person name="Ohm R.A."/>
            <person name="Singer S.W."/>
            <person name="Spatafora J.W."/>
            <person name="Wang M."/>
            <person name="Veneault-Fourrey C."/>
            <person name="Henrissat B."/>
            <person name="Grigoriev I.V."/>
            <person name="Martin F.M."/>
            <person name="Perotto S."/>
        </authorList>
    </citation>
    <scope>NUCLEOTIDE SEQUENCE [LARGE SCALE GENOMIC DNA]</scope>
    <source>
        <strain evidence="2 3">ATCC 22711</strain>
    </source>
</reference>
<proteinExistence type="predicted"/>
<sequence>MKVLQSDQTWDWEGAKQANFLRGRSSFRIAPKHEVRVGCSDPALAPLRLAFPSWTAFNVARPSDYRYDLSAPFDSTNQCECGGRVICISEPSYLHRGAPLLLAEGVSRVPWPSRNAHLRMIINSRINGDMSKRKTLASEGEARNDRQHGEDPVPSVPNQAKSVTRIL</sequence>
<feature type="region of interest" description="Disordered" evidence="1">
    <location>
        <begin position="132"/>
        <end position="167"/>
    </location>
</feature>
<feature type="compositionally biased region" description="Basic and acidic residues" evidence="1">
    <location>
        <begin position="140"/>
        <end position="151"/>
    </location>
</feature>
<keyword evidence="3" id="KW-1185">Reference proteome</keyword>
<feature type="compositionally biased region" description="Polar residues" evidence="1">
    <location>
        <begin position="156"/>
        <end position="167"/>
    </location>
</feature>
<dbReference type="AlphaFoldDB" id="A0A2T3BB20"/>
<evidence type="ECO:0000313" key="2">
    <source>
        <dbReference type="EMBL" id="PSS25464.1"/>
    </source>
</evidence>
<accession>A0A2T3BB20</accession>
<protein>
    <submittedName>
        <fullName evidence="2">Uncharacterized protein</fullName>
    </submittedName>
</protein>
<gene>
    <name evidence="2" type="ORF">M430DRAFT_16183</name>
</gene>
<organism evidence="2 3">
    <name type="scientific">Amorphotheca resinae ATCC 22711</name>
    <dbReference type="NCBI Taxonomy" id="857342"/>
    <lineage>
        <taxon>Eukaryota</taxon>
        <taxon>Fungi</taxon>
        <taxon>Dikarya</taxon>
        <taxon>Ascomycota</taxon>
        <taxon>Pezizomycotina</taxon>
        <taxon>Leotiomycetes</taxon>
        <taxon>Helotiales</taxon>
        <taxon>Amorphothecaceae</taxon>
        <taxon>Amorphotheca</taxon>
    </lineage>
</organism>
<dbReference type="RefSeq" id="XP_024724063.1">
    <property type="nucleotide sequence ID" value="XM_024863411.1"/>
</dbReference>
<dbReference type="Proteomes" id="UP000241818">
    <property type="component" value="Unassembled WGS sequence"/>
</dbReference>
<name>A0A2T3BB20_AMORE</name>
<dbReference type="GeneID" id="36571492"/>
<evidence type="ECO:0000256" key="1">
    <source>
        <dbReference type="SAM" id="MobiDB-lite"/>
    </source>
</evidence>